<dbReference type="InterPro" id="IPR046450">
    <property type="entry name" value="PA_dom_sf"/>
</dbReference>
<evidence type="ECO:0000313" key="16">
    <source>
        <dbReference type="Proteomes" id="UP000291116"/>
    </source>
</evidence>
<sequence length="517" mass="57182">MLSVLAAAPFLLSLSTVTATTPDHVSSRLMIHVPHKLFVAEGYDHREALFGIPPYGGSITQNVYYADDQLCDPVVDTTKGYPRREEDANGKMEEWKAPYILMVDRGDCTFVKKVRNAQRAGAAGVIIADNTCLCSDARCIELSDNPTCETSEPIMADDGSGSDISIPSMLMFKHDADMVKDQLIEDQPVQLEMAWSLPNPDDRVEYDLWTTPSEKTSKKFLEEFKPVAKALGDSAYFTPHQYIYDGIKTNCRGNDGENFCYNLCTNNGRYCATDPDNDLDHGISGADVVKESLRRLCIWKHYGESDGIGEVWWDYIIQFMDRCNTPDYFMNEDCVNDCYKRAKVDRDKIERCMSDSGGLRKDNSNALFDSELELQEQRGVVVLPTTFVNTAAMRGQLTVGTVFGAICAGYAEGTTPAICETCSKCSDVVACATKGKCQDSGSSSGQVSAHTFGFTIVFMAMAFAGAGYWHYQKTRDDMREQVRGILAEYMPLEDNDADGGPGPMEFAMRGGNTPLFA</sequence>
<dbReference type="InterPro" id="IPR003137">
    <property type="entry name" value="PA_domain"/>
</dbReference>
<keyword evidence="8 11" id="KW-0472">Membrane</keyword>
<dbReference type="SUPFAM" id="SSF52025">
    <property type="entry name" value="PA domain"/>
    <property type="match status" value="1"/>
</dbReference>
<evidence type="ECO:0000256" key="5">
    <source>
        <dbReference type="ARBA" id="ARBA00022737"/>
    </source>
</evidence>
<name>A0A448Z1Z6_9STRA</name>
<evidence type="ECO:0000256" key="1">
    <source>
        <dbReference type="ARBA" id="ARBA00004479"/>
    </source>
</evidence>
<keyword evidence="7 11" id="KW-1133">Transmembrane helix</keyword>
<evidence type="ECO:0000256" key="7">
    <source>
        <dbReference type="ARBA" id="ARBA00022989"/>
    </source>
</evidence>
<dbReference type="PANTHER" id="PTHR22702">
    <property type="entry name" value="PROTEASE-ASSOCIATED DOMAIN-CONTAINING PROTEIN"/>
    <property type="match status" value="1"/>
</dbReference>
<feature type="domain" description="Vacuolar sorting receptor thioredoxin-like" evidence="14">
    <location>
        <begin position="204"/>
        <end position="407"/>
    </location>
</feature>
<proteinExistence type="predicted"/>
<reference evidence="15 16" key="1">
    <citation type="submission" date="2019-01" db="EMBL/GenBank/DDBJ databases">
        <authorList>
            <person name="Ferrante I. M."/>
        </authorList>
    </citation>
    <scope>NUCLEOTIDE SEQUENCE [LARGE SCALE GENOMIC DNA]</scope>
    <source>
        <strain evidence="15 16">B856</strain>
    </source>
</reference>
<evidence type="ECO:0000259" key="14">
    <source>
        <dbReference type="Pfam" id="PF25011"/>
    </source>
</evidence>
<organism evidence="15 16">
    <name type="scientific">Pseudo-nitzschia multistriata</name>
    <dbReference type="NCBI Taxonomy" id="183589"/>
    <lineage>
        <taxon>Eukaryota</taxon>
        <taxon>Sar</taxon>
        <taxon>Stramenopiles</taxon>
        <taxon>Ochrophyta</taxon>
        <taxon>Bacillariophyta</taxon>
        <taxon>Bacillariophyceae</taxon>
        <taxon>Bacillariophycidae</taxon>
        <taxon>Bacillariales</taxon>
        <taxon>Bacillariaceae</taxon>
        <taxon>Pseudo-nitzschia</taxon>
    </lineage>
</organism>
<protein>
    <submittedName>
        <fullName evidence="15">Uncharacterized protein</fullName>
    </submittedName>
</protein>
<evidence type="ECO:0000259" key="13">
    <source>
        <dbReference type="Pfam" id="PF02225"/>
    </source>
</evidence>
<keyword evidence="5" id="KW-0677">Repeat</keyword>
<feature type="transmembrane region" description="Helical" evidence="11">
    <location>
        <begin position="452"/>
        <end position="471"/>
    </location>
</feature>
<comment type="subcellular location">
    <subcellularLocation>
        <location evidence="10">Endomembrane system</location>
        <topology evidence="10">Single-pass membrane protein</topology>
    </subcellularLocation>
    <subcellularLocation>
        <location evidence="1">Membrane</location>
        <topology evidence="1">Single-pass type I membrane protein</topology>
    </subcellularLocation>
</comment>
<dbReference type="EMBL" id="CAACVS010000076">
    <property type="protein sequence ID" value="VEU36056.1"/>
    <property type="molecule type" value="Genomic_DNA"/>
</dbReference>
<dbReference type="OrthoDB" id="10045365at2759"/>
<feature type="domain" description="PA" evidence="13">
    <location>
        <begin position="63"/>
        <end position="173"/>
    </location>
</feature>
<dbReference type="AlphaFoldDB" id="A0A448Z1Z6"/>
<evidence type="ECO:0000256" key="4">
    <source>
        <dbReference type="ARBA" id="ARBA00022729"/>
    </source>
</evidence>
<evidence type="ECO:0000313" key="15">
    <source>
        <dbReference type="EMBL" id="VEU36056.1"/>
    </source>
</evidence>
<evidence type="ECO:0000256" key="2">
    <source>
        <dbReference type="ARBA" id="ARBA00022536"/>
    </source>
</evidence>
<evidence type="ECO:0000256" key="10">
    <source>
        <dbReference type="ARBA" id="ARBA00037847"/>
    </source>
</evidence>
<dbReference type="GO" id="GO:0012505">
    <property type="term" value="C:endomembrane system"/>
    <property type="evidence" value="ECO:0007669"/>
    <property type="project" value="UniProtKB-SubCell"/>
</dbReference>
<dbReference type="Gene3D" id="3.50.30.30">
    <property type="match status" value="1"/>
</dbReference>
<feature type="signal peptide" evidence="12">
    <location>
        <begin position="1"/>
        <end position="19"/>
    </location>
</feature>
<dbReference type="PANTHER" id="PTHR22702:SF1">
    <property type="entry name" value="PROTEASE-ASSOCIATED DOMAIN-CONTAINING PROTEIN 1"/>
    <property type="match status" value="1"/>
</dbReference>
<dbReference type="GO" id="GO:0016020">
    <property type="term" value="C:membrane"/>
    <property type="evidence" value="ECO:0007669"/>
    <property type="project" value="UniProtKB-SubCell"/>
</dbReference>
<keyword evidence="4 12" id="KW-0732">Signal</keyword>
<keyword evidence="2" id="KW-0245">EGF-like domain</keyword>
<dbReference type="Pfam" id="PF25011">
    <property type="entry name" value="VSR_TRX"/>
    <property type="match status" value="1"/>
</dbReference>
<keyword evidence="6" id="KW-0106">Calcium</keyword>
<accession>A0A448Z1Z6</accession>
<evidence type="ECO:0000256" key="8">
    <source>
        <dbReference type="ARBA" id="ARBA00023136"/>
    </source>
</evidence>
<dbReference type="Pfam" id="PF02225">
    <property type="entry name" value="PA"/>
    <property type="match status" value="1"/>
</dbReference>
<gene>
    <name evidence="15" type="ORF">PSNMU_V1.4_AUG-EV-PASAV3_0028030</name>
</gene>
<evidence type="ECO:0000256" key="12">
    <source>
        <dbReference type="SAM" id="SignalP"/>
    </source>
</evidence>
<keyword evidence="3 11" id="KW-0812">Transmembrane</keyword>
<keyword evidence="16" id="KW-1185">Reference proteome</keyword>
<evidence type="ECO:0000256" key="3">
    <source>
        <dbReference type="ARBA" id="ARBA00022692"/>
    </source>
</evidence>
<feature type="chain" id="PRO_5019075964" evidence="12">
    <location>
        <begin position="20"/>
        <end position="517"/>
    </location>
</feature>
<evidence type="ECO:0000256" key="9">
    <source>
        <dbReference type="ARBA" id="ARBA00023180"/>
    </source>
</evidence>
<evidence type="ECO:0000256" key="6">
    <source>
        <dbReference type="ARBA" id="ARBA00022837"/>
    </source>
</evidence>
<dbReference type="Proteomes" id="UP000291116">
    <property type="component" value="Unassembled WGS sequence"/>
</dbReference>
<keyword evidence="9" id="KW-0325">Glycoprotein</keyword>
<dbReference type="InterPro" id="IPR056858">
    <property type="entry name" value="VSR_TRX"/>
</dbReference>
<evidence type="ECO:0000256" key="11">
    <source>
        <dbReference type="SAM" id="Phobius"/>
    </source>
</evidence>